<dbReference type="Proteomes" id="UP000569914">
    <property type="component" value="Unassembled WGS sequence"/>
</dbReference>
<dbReference type="Gene3D" id="1.10.510.10">
    <property type="entry name" value="Transferase(Phosphotransferase) domain 1"/>
    <property type="match status" value="1"/>
</dbReference>
<accession>A0A7Y9I3J5</accession>
<dbReference type="SMART" id="SM00220">
    <property type="entry name" value="S_TKc"/>
    <property type="match status" value="1"/>
</dbReference>
<dbReference type="CDD" id="cd14014">
    <property type="entry name" value="STKc_PknB_like"/>
    <property type="match status" value="1"/>
</dbReference>
<keyword evidence="6" id="KW-0067">ATP-binding</keyword>
<keyword evidence="3 10" id="KW-0808">Transferase</keyword>
<keyword evidence="8" id="KW-0472">Membrane</keyword>
<keyword evidence="2" id="KW-0723">Serine/threonine-protein kinase</keyword>
<evidence type="ECO:0000256" key="1">
    <source>
        <dbReference type="ARBA" id="ARBA00012513"/>
    </source>
</evidence>
<evidence type="ECO:0000313" key="11">
    <source>
        <dbReference type="Proteomes" id="UP000569914"/>
    </source>
</evidence>
<dbReference type="Pfam" id="PF00069">
    <property type="entry name" value="Pkinase"/>
    <property type="match status" value="1"/>
</dbReference>
<evidence type="ECO:0000256" key="7">
    <source>
        <dbReference type="SAM" id="MobiDB-lite"/>
    </source>
</evidence>
<dbReference type="RefSeq" id="WP_179748419.1">
    <property type="nucleotide sequence ID" value="NZ_JACCBU010000001.1"/>
</dbReference>
<dbReference type="SUPFAM" id="SSF56112">
    <property type="entry name" value="Protein kinase-like (PK-like)"/>
    <property type="match status" value="1"/>
</dbReference>
<feature type="region of interest" description="Disordered" evidence="7">
    <location>
        <begin position="273"/>
        <end position="335"/>
    </location>
</feature>
<dbReference type="InterPro" id="IPR011009">
    <property type="entry name" value="Kinase-like_dom_sf"/>
</dbReference>
<dbReference type="PANTHER" id="PTHR43289:SF6">
    <property type="entry name" value="SERINE_THREONINE-PROTEIN KINASE NEKL-3"/>
    <property type="match status" value="1"/>
</dbReference>
<organism evidence="10 11">
    <name type="scientific">Microlunatus parietis</name>
    <dbReference type="NCBI Taxonomy" id="682979"/>
    <lineage>
        <taxon>Bacteria</taxon>
        <taxon>Bacillati</taxon>
        <taxon>Actinomycetota</taxon>
        <taxon>Actinomycetes</taxon>
        <taxon>Propionibacteriales</taxon>
        <taxon>Propionibacteriaceae</taxon>
        <taxon>Microlunatus</taxon>
    </lineage>
</organism>
<keyword evidence="5 10" id="KW-0418">Kinase</keyword>
<evidence type="ECO:0000256" key="2">
    <source>
        <dbReference type="ARBA" id="ARBA00022527"/>
    </source>
</evidence>
<evidence type="ECO:0000259" key="9">
    <source>
        <dbReference type="PROSITE" id="PS50011"/>
    </source>
</evidence>
<keyword evidence="8" id="KW-1133">Transmembrane helix</keyword>
<dbReference type="GO" id="GO:0005524">
    <property type="term" value="F:ATP binding"/>
    <property type="evidence" value="ECO:0007669"/>
    <property type="project" value="UniProtKB-KW"/>
</dbReference>
<dbReference type="GO" id="GO:0004674">
    <property type="term" value="F:protein serine/threonine kinase activity"/>
    <property type="evidence" value="ECO:0007669"/>
    <property type="project" value="UniProtKB-KW"/>
</dbReference>
<sequence>MGEVFAGRYELVDLLDEGGMGTVWRAWDLRESAYRAAKVLKQSDSASLLRFVRETSWRIDHEHVITPLGWVGEDDRVLFTMPLVRGGTAALLIKDYGRLPPLWAITLLDQLLQALAAVHAVGLVHRDVKPSNLLLEATGRDRPVLRLTDFGIAAAVDDPRLTRVGEVIGTPGYLSPEAAYGADPDPRQDLYAAGLVTLELLTGVKPGPRPEIPAELQASPLGPLLGRLLAPHPAERIGSAEQARAELATIRWWGDPGAEIEVFDHLPPLPAGWLPDGPATRPRPQPAAVSAVSAASAPGPVSPPQQAPEQPSTKPDPVLPYAPASGQVAAGPRPALAPERRRRLTGIAIAAVGLGAVCLIVALVLLLT</sequence>
<keyword evidence="4" id="KW-0547">Nucleotide-binding</keyword>
<comment type="caution">
    <text evidence="10">The sequence shown here is derived from an EMBL/GenBank/DDBJ whole genome shotgun (WGS) entry which is preliminary data.</text>
</comment>
<evidence type="ECO:0000256" key="6">
    <source>
        <dbReference type="ARBA" id="ARBA00022840"/>
    </source>
</evidence>
<evidence type="ECO:0000256" key="5">
    <source>
        <dbReference type="ARBA" id="ARBA00022777"/>
    </source>
</evidence>
<dbReference type="PROSITE" id="PS50011">
    <property type="entry name" value="PROTEIN_KINASE_DOM"/>
    <property type="match status" value="1"/>
</dbReference>
<dbReference type="EMBL" id="JACCBU010000001">
    <property type="protein sequence ID" value="NYE69564.1"/>
    <property type="molecule type" value="Genomic_DNA"/>
</dbReference>
<feature type="compositionally biased region" description="Low complexity" evidence="7">
    <location>
        <begin position="286"/>
        <end position="299"/>
    </location>
</feature>
<evidence type="ECO:0000313" key="10">
    <source>
        <dbReference type="EMBL" id="NYE69564.1"/>
    </source>
</evidence>
<keyword evidence="8" id="KW-0812">Transmembrane</keyword>
<dbReference type="PROSITE" id="PS00108">
    <property type="entry name" value="PROTEIN_KINASE_ST"/>
    <property type="match status" value="1"/>
</dbReference>
<dbReference type="PANTHER" id="PTHR43289">
    <property type="entry name" value="MITOGEN-ACTIVATED PROTEIN KINASE KINASE KINASE 20-RELATED"/>
    <property type="match status" value="1"/>
</dbReference>
<evidence type="ECO:0000256" key="3">
    <source>
        <dbReference type="ARBA" id="ARBA00022679"/>
    </source>
</evidence>
<evidence type="ECO:0000256" key="4">
    <source>
        <dbReference type="ARBA" id="ARBA00022741"/>
    </source>
</evidence>
<protein>
    <recommendedName>
        <fullName evidence="1">non-specific serine/threonine protein kinase</fullName>
        <ecNumber evidence="1">2.7.11.1</ecNumber>
    </recommendedName>
</protein>
<dbReference type="Gene3D" id="3.30.200.20">
    <property type="entry name" value="Phosphorylase Kinase, domain 1"/>
    <property type="match status" value="1"/>
</dbReference>
<gene>
    <name evidence="10" type="ORF">BKA15_000893</name>
</gene>
<keyword evidence="11" id="KW-1185">Reference proteome</keyword>
<dbReference type="InterPro" id="IPR000719">
    <property type="entry name" value="Prot_kinase_dom"/>
</dbReference>
<evidence type="ECO:0000256" key="8">
    <source>
        <dbReference type="SAM" id="Phobius"/>
    </source>
</evidence>
<feature type="transmembrane region" description="Helical" evidence="8">
    <location>
        <begin position="344"/>
        <end position="367"/>
    </location>
</feature>
<reference evidence="10 11" key="1">
    <citation type="submission" date="2020-07" db="EMBL/GenBank/DDBJ databases">
        <title>Sequencing the genomes of 1000 actinobacteria strains.</title>
        <authorList>
            <person name="Klenk H.-P."/>
        </authorList>
    </citation>
    <scope>NUCLEOTIDE SEQUENCE [LARGE SCALE GENOMIC DNA]</scope>
    <source>
        <strain evidence="10 11">DSM 22083</strain>
    </source>
</reference>
<name>A0A7Y9I3J5_9ACTN</name>
<feature type="domain" description="Protein kinase" evidence="9">
    <location>
        <begin position="9"/>
        <end position="250"/>
    </location>
</feature>
<dbReference type="InterPro" id="IPR008271">
    <property type="entry name" value="Ser/Thr_kinase_AS"/>
</dbReference>
<dbReference type="EC" id="2.7.11.1" evidence="1"/>
<proteinExistence type="predicted"/>
<dbReference type="AlphaFoldDB" id="A0A7Y9I3J5"/>